<evidence type="ECO:0000313" key="2">
    <source>
        <dbReference type="EMBL" id="AAV97240.1"/>
    </source>
</evidence>
<dbReference type="HOGENOM" id="CLU_1617785_0_0_5"/>
<dbReference type="DNASU" id="3196791"/>
<dbReference type="KEGG" id="sil:SPOA0103"/>
<dbReference type="AlphaFoldDB" id="Q5LLC5"/>
<dbReference type="EMBL" id="CP000032">
    <property type="protein sequence ID" value="AAV97240.1"/>
    <property type="molecule type" value="Genomic_DNA"/>
</dbReference>
<dbReference type="PaxDb" id="246200-SPOA0103"/>
<reference evidence="2 3" key="2">
    <citation type="journal article" date="2014" name="Stand. Genomic Sci.">
        <title>An updated genome annotation for the model marine bacterium Ruegeria pomeroyi DSS-3.</title>
        <authorList>
            <person name="Rivers A.R."/>
            <person name="Smith C.B."/>
            <person name="Moran M.A."/>
        </authorList>
    </citation>
    <scope>GENOME REANNOTATION</scope>
    <source>
        <strain evidence="3">ATCC 700808 / DSM 15171 / DSS-3</strain>
        <plasmid evidence="3">Plasmid megaplasmid Spo</plasmid>
    </source>
</reference>
<reference evidence="2 3" key="1">
    <citation type="journal article" date="2004" name="Nature">
        <title>Genome sequence of Silicibacter pomeroyi reveals adaptations to the marine environment.</title>
        <authorList>
            <person name="Moran M.A."/>
            <person name="Buchan A."/>
            <person name="Gonzalez J.M."/>
            <person name="Heidelberg J.F."/>
            <person name="Whitman W.B."/>
            <person name="Kiene R.P."/>
            <person name="Henriksen J.R."/>
            <person name="King G.M."/>
            <person name="Belas R."/>
            <person name="Fuqua C."/>
            <person name="Brinkac L."/>
            <person name="Lewis M."/>
            <person name="Johri S."/>
            <person name="Weaver B."/>
            <person name="Pai G."/>
            <person name="Eisen J.A."/>
            <person name="Rahe E."/>
            <person name="Sheldon W.M."/>
            <person name="Ye W."/>
            <person name="Miller T.R."/>
            <person name="Carlton J."/>
            <person name="Rasko D.A."/>
            <person name="Paulsen I.T."/>
            <person name="Ren Q."/>
            <person name="Daugherty S.C."/>
            <person name="Deboy R.T."/>
            <person name="Dodson R.J."/>
            <person name="Durkin A.S."/>
            <person name="Madupu R."/>
            <person name="Nelson W.C."/>
            <person name="Sullivan S.A."/>
            <person name="Rosovitz M.J."/>
            <person name="Haft D.H."/>
            <person name="Selengut J."/>
            <person name="Ward N."/>
        </authorList>
    </citation>
    <scope>NUCLEOTIDE SEQUENCE [LARGE SCALE GENOMIC DNA]</scope>
    <source>
        <strain evidence="3">ATCC 700808 / DSM 15171 / DSS-3</strain>
        <plasmid evidence="3">Plasmid megaplasmid Spo</plasmid>
    </source>
</reference>
<dbReference type="Pfam" id="PF14534">
    <property type="entry name" value="DUF4440"/>
    <property type="match status" value="1"/>
</dbReference>
<accession>Q5LLC5</accession>
<keyword evidence="3" id="KW-1185">Reference proteome</keyword>
<proteinExistence type="predicted"/>
<dbReference type="Proteomes" id="UP000001023">
    <property type="component" value="Plasmid megaplasmid"/>
</dbReference>
<gene>
    <name evidence="2" type="ordered locus">SPOA0103</name>
</gene>
<protein>
    <recommendedName>
        <fullName evidence="1">DUF4440 domain-containing protein</fullName>
    </recommendedName>
</protein>
<evidence type="ECO:0000259" key="1">
    <source>
        <dbReference type="Pfam" id="PF14534"/>
    </source>
</evidence>
<dbReference type="InterPro" id="IPR032710">
    <property type="entry name" value="NTF2-like_dom_sf"/>
</dbReference>
<dbReference type="eggNOG" id="COG4319">
    <property type="taxonomic scope" value="Bacteria"/>
</dbReference>
<sequence length="164" mass="18173">MVIVHLHYIWFSRLLASLACNATGPADWRGPFQVEEDMPEALKDIIAAKSRRFEENFARGDVPALVADYYNNDPVVIGQGVATFTGREGATQYFTGAVEAMKSAKLTTYTIQEGEDSAIETGGVKLTPREDGAAQIDLTYVLVWQRHADGWAVHMDYFMPGVVR</sequence>
<keyword evidence="2" id="KW-0614">Plasmid</keyword>
<geneLocation type="plasmid" evidence="3">
    <name>megaplasmid Spo</name>
</geneLocation>
<dbReference type="Gene3D" id="3.10.450.50">
    <property type="match status" value="1"/>
</dbReference>
<feature type="domain" description="DUF4440" evidence="1">
    <location>
        <begin position="46"/>
        <end position="152"/>
    </location>
</feature>
<evidence type="ECO:0000313" key="3">
    <source>
        <dbReference type="Proteomes" id="UP000001023"/>
    </source>
</evidence>
<dbReference type="SUPFAM" id="SSF54427">
    <property type="entry name" value="NTF2-like"/>
    <property type="match status" value="1"/>
</dbReference>
<organism evidence="2 3">
    <name type="scientific">Ruegeria pomeroyi (strain ATCC 700808 / DSM 15171 / DSS-3)</name>
    <name type="common">Silicibacter pomeroyi</name>
    <dbReference type="NCBI Taxonomy" id="246200"/>
    <lineage>
        <taxon>Bacteria</taxon>
        <taxon>Pseudomonadati</taxon>
        <taxon>Pseudomonadota</taxon>
        <taxon>Alphaproteobacteria</taxon>
        <taxon>Rhodobacterales</taxon>
        <taxon>Roseobacteraceae</taxon>
        <taxon>Ruegeria</taxon>
    </lineage>
</organism>
<name>Q5LLC5_RUEPO</name>
<dbReference type="InterPro" id="IPR027843">
    <property type="entry name" value="DUF4440"/>
</dbReference>